<proteinExistence type="predicted"/>
<organism evidence="2 3">
    <name type="scientific">Streptomyces yunnanensis</name>
    <dbReference type="NCBI Taxonomy" id="156453"/>
    <lineage>
        <taxon>Bacteria</taxon>
        <taxon>Bacillati</taxon>
        <taxon>Actinomycetota</taxon>
        <taxon>Actinomycetes</taxon>
        <taxon>Kitasatosporales</taxon>
        <taxon>Streptomycetaceae</taxon>
        <taxon>Streptomyces</taxon>
    </lineage>
</organism>
<dbReference type="RefSeq" id="WP_275305921.1">
    <property type="nucleotide sequence ID" value="NZ_CP095749.1"/>
</dbReference>
<keyword evidence="3" id="KW-1185">Reference proteome</keyword>
<feature type="region of interest" description="Disordered" evidence="1">
    <location>
        <begin position="1"/>
        <end position="35"/>
    </location>
</feature>
<dbReference type="EMBL" id="CP095749">
    <property type="protein sequence ID" value="WEB38213.1"/>
    <property type="molecule type" value="Genomic_DNA"/>
</dbReference>
<protein>
    <submittedName>
        <fullName evidence="2">Uncharacterized protein</fullName>
    </submittedName>
</protein>
<evidence type="ECO:0000313" key="3">
    <source>
        <dbReference type="Proteomes" id="UP001218629"/>
    </source>
</evidence>
<gene>
    <name evidence="2" type="ORF">MOV08_02085</name>
</gene>
<reference evidence="2 3" key="1">
    <citation type="submission" date="2022-03" db="EMBL/GenBank/DDBJ databases">
        <title>Streptomyces yunnanensis P86,complete genome.</title>
        <authorList>
            <person name="Chen S."/>
            <person name="Zhang Q."/>
        </authorList>
    </citation>
    <scope>NUCLEOTIDE SEQUENCE [LARGE SCALE GENOMIC DNA]</scope>
    <source>
        <strain evidence="2 3">P86</strain>
    </source>
</reference>
<accession>A0ABY7ZZW9</accession>
<sequence>MGTGPDGAFVRTSREFAHQRPPQDGRPHPTLPAGKKNLVTEAGWGVSPPVQNTGLVFGPCDRGEQEALGRILHSSYDPDGALTPAVRLPQTSKHARTAQRMSPALPEEQ</sequence>
<evidence type="ECO:0000313" key="2">
    <source>
        <dbReference type="EMBL" id="WEB38213.1"/>
    </source>
</evidence>
<feature type="compositionally biased region" description="Basic and acidic residues" evidence="1">
    <location>
        <begin position="12"/>
        <end position="27"/>
    </location>
</feature>
<evidence type="ECO:0000256" key="1">
    <source>
        <dbReference type="SAM" id="MobiDB-lite"/>
    </source>
</evidence>
<dbReference type="Proteomes" id="UP001218629">
    <property type="component" value="Chromosome"/>
</dbReference>
<feature type="region of interest" description="Disordered" evidence="1">
    <location>
        <begin position="74"/>
        <end position="109"/>
    </location>
</feature>
<name>A0ABY7ZZW9_9ACTN</name>